<dbReference type="Proteomes" id="UP001221838">
    <property type="component" value="Unassembled WGS sequence"/>
</dbReference>
<keyword evidence="3" id="KW-1185">Reference proteome</keyword>
<dbReference type="Pfam" id="PF18029">
    <property type="entry name" value="Glyoxalase_6"/>
    <property type="match status" value="1"/>
</dbReference>
<sequence>MASMIHLDHVALPAREPERAARFLARVLGTQVAADDSESAFFNVSLGADTTLVYVPVGEVASHHLALRVDGATFDAAVAMLHATSTVFGNDPETPDNGQITDPRGGRGRIYFSDPEGHFFELIV</sequence>
<dbReference type="EMBL" id="JAQNDM010000002">
    <property type="protein sequence ID" value="MDC0710860.1"/>
    <property type="molecule type" value="Genomic_DNA"/>
</dbReference>
<dbReference type="RefSeq" id="WP_272140690.1">
    <property type="nucleotide sequence ID" value="NZ_JAQNDM010000002.1"/>
</dbReference>
<evidence type="ECO:0000313" key="3">
    <source>
        <dbReference type="Proteomes" id="UP001221838"/>
    </source>
</evidence>
<evidence type="ECO:0000259" key="1">
    <source>
        <dbReference type="PROSITE" id="PS51819"/>
    </source>
</evidence>
<accession>A0ABT5DB03</accession>
<dbReference type="InterPro" id="IPR029068">
    <property type="entry name" value="Glyas_Bleomycin-R_OHBP_Dase"/>
</dbReference>
<reference evidence="2 3" key="1">
    <citation type="submission" date="2022-11" db="EMBL/GenBank/DDBJ databases">
        <title>Minimal conservation of predation-associated metabolite biosynthetic gene clusters underscores biosynthetic potential of Myxococcota including descriptions for ten novel species: Archangium lansinium sp. nov., Myxococcus landrumus sp. nov., Nannocystis bai.</title>
        <authorList>
            <person name="Ahearne A."/>
            <person name="Stevens C."/>
            <person name="Dowd S."/>
        </authorList>
    </citation>
    <scope>NUCLEOTIDE SEQUENCE [LARGE SCALE GENOMIC DNA]</scope>
    <source>
        <strain evidence="2 3">NCWAL01</strain>
    </source>
</reference>
<evidence type="ECO:0000313" key="2">
    <source>
        <dbReference type="EMBL" id="MDC0710860.1"/>
    </source>
</evidence>
<name>A0ABT5DB03_9BACT</name>
<dbReference type="Gene3D" id="3.10.180.10">
    <property type="entry name" value="2,3-Dihydroxybiphenyl 1,2-Dioxygenase, domain 1"/>
    <property type="match status" value="1"/>
</dbReference>
<feature type="domain" description="VOC" evidence="1">
    <location>
        <begin position="6"/>
        <end position="124"/>
    </location>
</feature>
<protein>
    <submittedName>
        <fullName evidence="2">VOC family protein</fullName>
    </submittedName>
</protein>
<gene>
    <name evidence="2" type="ORF">POL68_20465</name>
</gene>
<dbReference type="PROSITE" id="PS51819">
    <property type="entry name" value="VOC"/>
    <property type="match status" value="1"/>
</dbReference>
<comment type="caution">
    <text evidence="2">The sequence shown here is derived from an EMBL/GenBank/DDBJ whole genome shotgun (WGS) entry which is preliminary data.</text>
</comment>
<dbReference type="InterPro" id="IPR041581">
    <property type="entry name" value="Glyoxalase_6"/>
</dbReference>
<dbReference type="InterPro" id="IPR037523">
    <property type="entry name" value="VOC_core"/>
</dbReference>
<organism evidence="2 3">
    <name type="scientific">Stigmatella ashevillensis</name>
    <dbReference type="NCBI Taxonomy" id="2995309"/>
    <lineage>
        <taxon>Bacteria</taxon>
        <taxon>Pseudomonadati</taxon>
        <taxon>Myxococcota</taxon>
        <taxon>Myxococcia</taxon>
        <taxon>Myxococcales</taxon>
        <taxon>Cystobacterineae</taxon>
        <taxon>Archangiaceae</taxon>
        <taxon>Stigmatella</taxon>
    </lineage>
</organism>
<proteinExistence type="predicted"/>
<dbReference type="SUPFAM" id="SSF54593">
    <property type="entry name" value="Glyoxalase/Bleomycin resistance protein/Dihydroxybiphenyl dioxygenase"/>
    <property type="match status" value="1"/>
</dbReference>